<dbReference type="RefSeq" id="WP_114960391.1">
    <property type="nucleotide sequence ID" value="NZ_MSZW01000016.1"/>
</dbReference>
<dbReference type="Pfam" id="PF13677">
    <property type="entry name" value="MotB_plug"/>
    <property type="match status" value="1"/>
</dbReference>
<feature type="domain" description="OmpA-like" evidence="10">
    <location>
        <begin position="159"/>
        <end position="279"/>
    </location>
</feature>
<organism evidence="11 12">
    <name type="scientific">Thermomonas haemolytica</name>
    <dbReference type="NCBI Taxonomy" id="141949"/>
    <lineage>
        <taxon>Bacteria</taxon>
        <taxon>Pseudomonadati</taxon>
        <taxon>Pseudomonadota</taxon>
        <taxon>Gammaproteobacteria</taxon>
        <taxon>Lysobacterales</taxon>
        <taxon>Lysobacteraceae</taxon>
        <taxon>Thermomonas</taxon>
    </lineage>
</organism>
<feature type="region of interest" description="Disordered" evidence="8">
    <location>
        <begin position="288"/>
        <end position="309"/>
    </location>
</feature>
<dbReference type="Pfam" id="PF00691">
    <property type="entry name" value="OmpA"/>
    <property type="match status" value="1"/>
</dbReference>
<dbReference type="NCBIfam" id="NF006541">
    <property type="entry name" value="PRK09038.1"/>
    <property type="match status" value="1"/>
</dbReference>
<evidence type="ECO:0000256" key="6">
    <source>
        <dbReference type="ARBA" id="ARBA00023136"/>
    </source>
</evidence>
<dbReference type="CDD" id="cd07185">
    <property type="entry name" value="OmpA_C-like"/>
    <property type="match status" value="1"/>
</dbReference>
<evidence type="ECO:0000256" key="9">
    <source>
        <dbReference type="SAM" id="Phobius"/>
    </source>
</evidence>
<evidence type="ECO:0000313" key="11">
    <source>
        <dbReference type="EMBL" id="TCT23248.1"/>
    </source>
</evidence>
<dbReference type="OrthoDB" id="9815217at2"/>
<keyword evidence="6 7" id="KW-0472">Membrane</keyword>
<accession>A0A4R3N2D8</accession>
<dbReference type="EMBL" id="SMAP01000006">
    <property type="protein sequence ID" value="TCT23248.1"/>
    <property type="molecule type" value="Genomic_DNA"/>
</dbReference>
<evidence type="ECO:0000256" key="7">
    <source>
        <dbReference type="PROSITE-ProRule" id="PRU00473"/>
    </source>
</evidence>
<dbReference type="AlphaFoldDB" id="A0A4R3N2D8"/>
<dbReference type="Gene3D" id="3.30.1330.60">
    <property type="entry name" value="OmpA-like domain"/>
    <property type="match status" value="1"/>
</dbReference>
<evidence type="ECO:0000256" key="8">
    <source>
        <dbReference type="SAM" id="MobiDB-lite"/>
    </source>
</evidence>
<dbReference type="PANTHER" id="PTHR30329:SF20">
    <property type="entry name" value="EXPORTED PROTEIN"/>
    <property type="match status" value="1"/>
</dbReference>
<dbReference type="InterPro" id="IPR006665">
    <property type="entry name" value="OmpA-like"/>
</dbReference>
<comment type="similarity">
    <text evidence="2">Belongs to the MotB family.</text>
</comment>
<evidence type="ECO:0000256" key="1">
    <source>
        <dbReference type="ARBA" id="ARBA00004162"/>
    </source>
</evidence>
<keyword evidence="4 9" id="KW-0812">Transmembrane</keyword>
<dbReference type="SUPFAM" id="SSF103088">
    <property type="entry name" value="OmpA-like"/>
    <property type="match status" value="1"/>
</dbReference>
<feature type="transmembrane region" description="Helical" evidence="9">
    <location>
        <begin position="20"/>
        <end position="39"/>
    </location>
</feature>
<evidence type="ECO:0000256" key="5">
    <source>
        <dbReference type="ARBA" id="ARBA00022989"/>
    </source>
</evidence>
<keyword evidence="12" id="KW-1185">Reference proteome</keyword>
<evidence type="ECO:0000256" key="3">
    <source>
        <dbReference type="ARBA" id="ARBA00022475"/>
    </source>
</evidence>
<dbReference type="PANTHER" id="PTHR30329">
    <property type="entry name" value="STATOR ELEMENT OF FLAGELLAR MOTOR COMPLEX"/>
    <property type="match status" value="1"/>
</dbReference>
<dbReference type="PROSITE" id="PS51123">
    <property type="entry name" value="OMPA_2"/>
    <property type="match status" value="1"/>
</dbReference>
<keyword evidence="3" id="KW-1003">Cell membrane</keyword>
<dbReference type="Proteomes" id="UP000295414">
    <property type="component" value="Unassembled WGS sequence"/>
</dbReference>
<reference evidence="11 12" key="1">
    <citation type="submission" date="2019-03" db="EMBL/GenBank/DDBJ databases">
        <title>Genomic Encyclopedia of Type Strains, Phase IV (KMG-IV): sequencing the most valuable type-strain genomes for metagenomic binning, comparative biology and taxonomic classification.</title>
        <authorList>
            <person name="Goeker M."/>
        </authorList>
    </citation>
    <scope>NUCLEOTIDE SEQUENCE [LARGE SCALE GENOMIC DNA]</scope>
    <source>
        <strain evidence="11 12">DSM 13605</strain>
    </source>
</reference>
<evidence type="ECO:0000313" key="12">
    <source>
        <dbReference type="Proteomes" id="UP000295414"/>
    </source>
</evidence>
<evidence type="ECO:0000256" key="2">
    <source>
        <dbReference type="ARBA" id="ARBA00008914"/>
    </source>
</evidence>
<dbReference type="InterPro" id="IPR050330">
    <property type="entry name" value="Bact_OuterMem_StrucFunc"/>
</dbReference>
<keyword evidence="5 9" id="KW-1133">Transmembrane helix</keyword>
<sequence length="309" mass="33330">MARKRLHQHEEHLNHEAWAIPYGDLLTLLLAFFVVMYAISSLNEGKYRVVADSLSAAFGGAPRSIKPIQVGQVQLRGGDFDHPSVIDTGARRGPAPAVPVEVPMPLHRRDRLADAGTPPAPDARREQAAQQQLQALGDQLEQALSELVESGLVRVRRGRNFLEVEIQSDLLFPSGVATPTASALDTVRKLGTVLRKAPNAIRVEGYTDDQPIRTAQFRSNWDLSSARAINVVYELIAAGIAPERLAAMGYGEYQPIADNATIEGRSRNRRVELVILAAAENVDSVMPGLDARSSGAPAAAARATTKGAP</sequence>
<comment type="caution">
    <text evidence="11">The sequence shown here is derived from an EMBL/GenBank/DDBJ whole genome shotgun (WGS) entry which is preliminary data.</text>
</comment>
<dbReference type="InterPro" id="IPR025713">
    <property type="entry name" value="MotB-like_N_dom"/>
</dbReference>
<gene>
    <name evidence="11" type="ORF">EDC34_10668</name>
</gene>
<evidence type="ECO:0000256" key="4">
    <source>
        <dbReference type="ARBA" id="ARBA00022692"/>
    </source>
</evidence>
<dbReference type="GO" id="GO:0005886">
    <property type="term" value="C:plasma membrane"/>
    <property type="evidence" value="ECO:0007669"/>
    <property type="project" value="UniProtKB-SubCell"/>
</dbReference>
<comment type="subcellular location">
    <subcellularLocation>
        <location evidence="1">Cell membrane</location>
        <topology evidence="1">Single-pass membrane protein</topology>
    </subcellularLocation>
</comment>
<feature type="compositionally biased region" description="Low complexity" evidence="8">
    <location>
        <begin position="291"/>
        <end position="309"/>
    </location>
</feature>
<dbReference type="InterPro" id="IPR036737">
    <property type="entry name" value="OmpA-like_sf"/>
</dbReference>
<name>A0A4R3N2D8_9GAMM</name>
<protein>
    <submittedName>
        <fullName evidence="11">Chemotaxis protein MotB</fullName>
    </submittedName>
</protein>
<proteinExistence type="inferred from homology"/>
<evidence type="ECO:0000259" key="10">
    <source>
        <dbReference type="PROSITE" id="PS51123"/>
    </source>
</evidence>